<reference evidence="1" key="1">
    <citation type="submission" date="2023-10" db="EMBL/GenBank/DDBJ databases">
        <authorList>
            <person name="Chen Y."/>
            <person name="Shah S."/>
            <person name="Dougan E. K."/>
            <person name="Thang M."/>
            <person name="Chan C."/>
        </authorList>
    </citation>
    <scope>NUCLEOTIDE SEQUENCE [LARGE SCALE GENOMIC DNA]</scope>
</reference>
<dbReference type="Proteomes" id="UP001189429">
    <property type="component" value="Unassembled WGS sequence"/>
</dbReference>
<sequence length="286" mass="31968">MIALLRKEEQMDIAHRDRCQGAENKNTNDMEDLDTAIDKASTSIEAMGHTEKTLQQEISDLAIAINDTENDMRQRLAMRNQERKTHVKSVKDDQNALILVEKAIDALTAFYERNKISMSLIAKQEPREYTVDADKAPETVWDAGGASYTGRKGENEGVVAILKMILEDIRHEMASARAEDEENQKEYLRENAAMTKTRDAQLNTKMASEKELTELQAKIEDTQVYHDGKQADKGSEEALKSAIYADCSWVATHFDSRAEARKKELDGLQAAKGYLAGVADGSELAP</sequence>
<evidence type="ECO:0000313" key="2">
    <source>
        <dbReference type="Proteomes" id="UP001189429"/>
    </source>
</evidence>
<evidence type="ECO:0000313" key="1">
    <source>
        <dbReference type="EMBL" id="CAK0843425.1"/>
    </source>
</evidence>
<accession>A0ABN9TCK8</accession>
<gene>
    <name evidence="1" type="ORF">PCOR1329_LOCUS37769</name>
</gene>
<dbReference type="EMBL" id="CAUYUJ010014578">
    <property type="protein sequence ID" value="CAK0843425.1"/>
    <property type="molecule type" value="Genomic_DNA"/>
</dbReference>
<keyword evidence="2" id="KW-1185">Reference proteome</keyword>
<name>A0ABN9TCK8_9DINO</name>
<organism evidence="1 2">
    <name type="scientific">Prorocentrum cordatum</name>
    <dbReference type="NCBI Taxonomy" id="2364126"/>
    <lineage>
        <taxon>Eukaryota</taxon>
        <taxon>Sar</taxon>
        <taxon>Alveolata</taxon>
        <taxon>Dinophyceae</taxon>
        <taxon>Prorocentrales</taxon>
        <taxon>Prorocentraceae</taxon>
        <taxon>Prorocentrum</taxon>
    </lineage>
</organism>
<comment type="caution">
    <text evidence="1">The sequence shown here is derived from an EMBL/GenBank/DDBJ whole genome shotgun (WGS) entry which is preliminary data.</text>
</comment>
<proteinExistence type="predicted"/>
<protein>
    <submittedName>
        <fullName evidence="1">Uncharacterized protein</fullName>
    </submittedName>
</protein>